<evidence type="ECO:0000256" key="2">
    <source>
        <dbReference type="ARBA" id="ARBA00010792"/>
    </source>
</evidence>
<keyword evidence="3" id="KW-1003">Cell membrane</keyword>
<dbReference type="InterPro" id="IPR051311">
    <property type="entry name" value="DedA_domain"/>
</dbReference>
<evidence type="ECO:0000313" key="10">
    <source>
        <dbReference type="Proteomes" id="UP000625316"/>
    </source>
</evidence>
<feature type="transmembrane region" description="Helical" evidence="7">
    <location>
        <begin position="16"/>
        <end position="34"/>
    </location>
</feature>
<feature type="transmembrane region" description="Helical" evidence="7">
    <location>
        <begin position="176"/>
        <end position="197"/>
    </location>
</feature>
<evidence type="ECO:0000256" key="7">
    <source>
        <dbReference type="SAM" id="Phobius"/>
    </source>
</evidence>
<evidence type="ECO:0000313" key="9">
    <source>
        <dbReference type="EMBL" id="MBE9029449.1"/>
    </source>
</evidence>
<evidence type="ECO:0000256" key="1">
    <source>
        <dbReference type="ARBA" id="ARBA00004651"/>
    </source>
</evidence>
<comment type="subcellular location">
    <subcellularLocation>
        <location evidence="1">Cell membrane</location>
        <topology evidence="1">Multi-pass membrane protein</topology>
    </subcellularLocation>
</comment>
<keyword evidence="6 7" id="KW-0472">Membrane</keyword>
<gene>
    <name evidence="9" type="ORF">IQ266_06685</name>
</gene>
<dbReference type="Pfam" id="PF09335">
    <property type="entry name" value="VTT_dom"/>
    <property type="match status" value="1"/>
</dbReference>
<dbReference type="PANTHER" id="PTHR42709:SF6">
    <property type="entry name" value="UNDECAPRENYL PHOSPHATE TRANSPORTER A"/>
    <property type="match status" value="1"/>
</dbReference>
<feature type="transmembrane region" description="Helical" evidence="7">
    <location>
        <begin position="54"/>
        <end position="75"/>
    </location>
</feature>
<sequence>MTQWLLEWIPQVMERLSYFGIGLLMFLENLFPPIPSELIMPLAGFTVSKGELNFQYAVLAGVIGTVIGALPWYYIGKLFGESRIRQLADRYGKWLTISGEDISKANHWFHKRGGMAVLLCRLVPGVRTLISVPAGINAMPIGAFILYSTIGTALWCTLLTYSGYVLGQNYGLVETYLGPISKYILIGLLLVAGGWIWRRRQTQKHRP</sequence>
<keyword evidence="5 7" id="KW-1133">Transmembrane helix</keyword>
<comment type="similarity">
    <text evidence="2">Belongs to the DedA family.</text>
</comment>
<dbReference type="RefSeq" id="WP_264324267.1">
    <property type="nucleotide sequence ID" value="NZ_JADEXQ010000016.1"/>
</dbReference>
<dbReference type="InterPro" id="IPR032816">
    <property type="entry name" value="VTT_dom"/>
</dbReference>
<protein>
    <submittedName>
        <fullName evidence="9">DedA family protein</fullName>
    </submittedName>
</protein>
<evidence type="ECO:0000256" key="6">
    <source>
        <dbReference type="ARBA" id="ARBA00023136"/>
    </source>
</evidence>
<evidence type="ECO:0000256" key="5">
    <source>
        <dbReference type="ARBA" id="ARBA00022989"/>
    </source>
</evidence>
<dbReference type="EMBL" id="JADEXQ010000016">
    <property type="protein sequence ID" value="MBE9029449.1"/>
    <property type="molecule type" value="Genomic_DNA"/>
</dbReference>
<comment type="caution">
    <text evidence="9">The sequence shown here is derived from an EMBL/GenBank/DDBJ whole genome shotgun (WGS) entry which is preliminary data.</text>
</comment>
<feature type="domain" description="VTT" evidence="8">
    <location>
        <begin position="34"/>
        <end position="164"/>
    </location>
</feature>
<accession>A0A928Z2E2</accession>
<evidence type="ECO:0000259" key="8">
    <source>
        <dbReference type="Pfam" id="PF09335"/>
    </source>
</evidence>
<dbReference type="Proteomes" id="UP000625316">
    <property type="component" value="Unassembled WGS sequence"/>
</dbReference>
<proteinExistence type="inferred from homology"/>
<keyword evidence="10" id="KW-1185">Reference proteome</keyword>
<feature type="transmembrane region" description="Helical" evidence="7">
    <location>
        <begin position="144"/>
        <end position="164"/>
    </location>
</feature>
<evidence type="ECO:0000256" key="4">
    <source>
        <dbReference type="ARBA" id="ARBA00022692"/>
    </source>
</evidence>
<keyword evidence="4 7" id="KW-0812">Transmembrane</keyword>
<name>A0A928Z2E2_9CYAN</name>
<dbReference type="AlphaFoldDB" id="A0A928Z2E2"/>
<reference evidence="9" key="1">
    <citation type="submission" date="2020-10" db="EMBL/GenBank/DDBJ databases">
        <authorList>
            <person name="Castelo-Branco R."/>
            <person name="Eusebio N."/>
            <person name="Adriana R."/>
            <person name="Vieira A."/>
            <person name="Brugerolle De Fraissinette N."/>
            <person name="Rezende De Castro R."/>
            <person name="Schneider M.P."/>
            <person name="Vasconcelos V."/>
            <person name="Leao P.N."/>
        </authorList>
    </citation>
    <scope>NUCLEOTIDE SEQUENCE</scope>
    <source>
        <strain evidence="9">LEGE 11480</strain>
    </source>
</reference>
<dbReference type="PANTHER" id="PTHR42709">
    <property type="entry name" value="ALKALINE PHOSPHATASE LIKE PROTEIN"/>
    <property type="match status" value="1"/>
</dbReference>
<dbReference type="GO" id="GO:0005886">
    <property type="term" value="C:plasma membrane"/>
    <property type="evidence" value="ECO:0007669"/>
    <property type="project" value="UniProtKB-SubCell"/>
</dbReference>
<organism evidence="9 10">
    <name type="scientific">Romeriopsis navalis LEGE 11480</name>
    <dbReference type="NCBI Taxonomy" id="2777977"/>
    <lineage>
        <taxon>Bacteria</taxon>
        <taxon>Bacillati</taxon>
        <taxon>Cyanobacteriota</taxon>
        <taxon>Cyanophyceae</taxon>
        <taxon>Leptolyngbyales</taxon>
        <taxon>Leptolyngbyaceae</taxon>
        <taxon>Romeriopsis</taxon>
        <taxon>Romeriopsis navalis</taxon>
    </lineage>
</organism>
<evidence type="ECO:0000256" key="3">
    <source>
        <dbReference type="ARBA" id="ARBA00022475"/>
    </source>
</evidence>